<dbReference type="Gene3D" id="3.40.190.10">
    <property type="entry name" value="Periplasmic binding protein-like II"/>
    <property type="match status" value="2"/>
</dbReference>
<evidence type="ECO:0000256" key="2">
    <source>
        <dbReference type="ARBA" id="ARBA00022448"/>
    </source>
</evidence>
<proteinExistence type="inferred from homology"/>
<dbReference type="PIRSF" id="PIRSF002756">
    <property type="entry name" value="PstS"/>
    <property type="match status" value="1"/>
</dbReference>
<comment type="similarity">
    <text evidence="1">Belongs to the PstS family.</text>
</comment>
<gene>
    <name evidence="5" type="ORF">UFOVP29_373</name>
</gene>
<dbReference type="NCBIfam" id="NF008171">
    <property type="entry name" value="PRK10918.1"/>
    <property type="match status" value="1"/>
</dbReference>
<dbReference type="InterPro" id="IPR024370">
    <property type="entry name" value="PBP_domain"/>
</dbReference>
<reference evidence="5" key="1">
    <citation type="submission" date="2020-04" db="EMBL/GenBank/DDBJ databases">
        <authorList>
            <person name="Chiriac C."/>
            <person name="Salcher M."/>
            <person name="Ghai R."/>
            <person name="Kavagutti S V."/>
        </authorList>
    </citation>
    <scope>NUCLEOTIDE SEQUENCE</scope>
</reference>
<protein>
    <submittedName>
        <fullName evidence="5">PstS ABC-type phosphate transport system, periplasmic component</fullName>
    </submittedName>
</protein>
<dbReference type="InterPro" id="IPR050962">
    <property type="entry name" value="Phosphate-bind_PstS"/>
</dbReference>
<accession>A0A6J5KLR8</accession>
<dbReference type="SUPFAM" id="SSF53850">
    <property type="entry name" value="Periplasmic binding protein-like II"/>
    <property type="match status" value="1"/>
</dbReference>
<organism evidence="5">
    <name type="scientific">uncultured Caudovirales phage</name>
    <dbReference type="NCBI Taxonomy" id="2100421"/>
    <lineage>
        <taxon>Viruses</taxon>
        <taxon>Duplodnaviria</taxon>
        <taxon>Heunggongvirae</taxon>
        <taxon>Uroviricota</taxon>
        <taxon>Caudoviricetes</taxon>
        <taxon>Peduoviridae</taxon>
        <taxon>Maltschvirus</taxon>
        <taxon>Maltschvirus maltsch</taxon>
    </lineage>
</organism>
<dbReference type="NCBIfam" id="TIGR00975">
    <property type="entry name" value="3a0107s03"/>
    <property type="match status" value="1"/>
</dbReference>
<keyword evidence="2" id="KW-0813">Transport</keyword>
<evidence type="ECO:0000256" key="3">
    <source>
        <dbReference type="ARBA" id="ARBA00022592"/>
    </source>
</evidence>
<feature type="domain" description="PBP" evidence="4">
    <location>
        <begin position="21"/>
        <end position="302"/>
    </location>
</feature>
<dbReference type="GO" id="GO:0035435">
    <property type="term" value="P:phosphate ion transmembrane transport"/>
    <property type="evidence" value="ECO:0007669"/>
    <property type="project" value="InterPro"/>
</dbReference>
<sequence length="331" mass="35240">MFRHWLIASLFFLVSLPSHAQSINGVGATFPAPLYAKWGEAVKTATGIELNYQAIGSGGGQTQIFNRTVDFGASDAPVPADKLAANRLLQVPTVMGAVVVIVNIPGVQVNQLRLSGPVLAAIYAGTIKTWNNPEIQALNPDVTLSNLPIAPVYRADGSGTTFVWTSYLGKVSPWWLQNVGVNTSVKWPTGNGAKGNDGVAATVKQVKGAIGYVESVYASANKLITTQLENADKKFVMPTSASFQSAAANADWAHAQNFQVDLINQPGATSWPIVSATYLLLPTDAKEPARAKLVLDWITWVYAHGNDVATAMDYVPLPQAVQAQVLAKIKG</sequence>
<dbReference type="CDD" id="cd13565">
    <property type="entry name" value="PBP2_PstS"/>
    <property type="match status" value="1"/>
</dbReference>
<dbReference type="Pfam" id="PF12849">
    <property type="entry name" value="PBP_like_2"/>
    <property type="match status" value="1"/>
</dbReference>
<dbReference type="GO" id="GO:0042301">
    <property type="term" value="F:phosphate ion binding"/>
    <property type="evidence" value="ECO:0007669"/>
    <property type="project" value="InterPro"/>
</dbReference>
<keyword evidence="3" id="KW-0592">Phosphate transport</keyword>
<dbReference type="PANTHER" id="PTHR42996">
    <property type="entry name" value="PHOSPHATE-BINDING PROTEIN PSTS"/>
    <property type="match status" value="1"/>
</dbReference>
<dbReference type="PANTHER" id="PTHR42996:SF1">
    <property type="entry name" value="PHOSPHATE-BINDING PROTEIN PSTS"/>
    <property type="match status" value="1"/>
</dbReference>
<dbReference type="InterPro" id="IPR005673">
    <property type="entry name" value="ABC_phos-bd_PstS"/>
</dbReference>
<evidence type="ECO:0000313" key="5">
    <source>
        <dbReference type="EMBL" id="CAB4123214.1"/>
    </source>
</evidence>
<name>A0A6J5KLR8_9CAUD</name>
<dbReference type="EMBL" id="LR796167">
    <property type="protein sequence ID" value="CAB4123214.1"/>
    <property type="molecule type" value="Genomic_DNA"/>
</dbReference>
<evidence type="ECO:0000259" key="4">
    <source>
        <dbReference type="Pfam" id="PF12849"/>
    </source>
</evidence>
<evidence type="ECO:0000256" key="1">
    <source>
        <dbReference type="ARBA" id="ARBA00008725"/>
    </source>
</evidence>